<dbReference type="Gene3D" id="3.20.20.80">
    <property type="entry name" value="Glycosidases"/>
    <property type="match status" value="1"/>
</dbReference>
<comment type="pathway">
    <text evidence="1">Glycan metabolism.</text>
</comment>
<dbReference type="Pfam" id="PF22848">
    <property type="entry name" value="ASD1_dom"/>
    <property type="match status" value="1"/>
</dbReference>
<dbReference type="InterPro" id="IPR017853">
    <property type="entry name" value="GH"/>
</dbReference>
<evidence type="ECO:0000313" key="4">
    <source>
        <dbReference type="Proteomes" id="UP000198565"/>
    </source>
</evidence>
<dbReference type="AlphaFoldDB" id="A0A1I4H028"/>
<dbReference type="PANTHER" id="PTHR43576:SF3">
    <property type="entry name" value="ALPHA-L-ARABINOFURANOSIDASE C"/>
    <property type="match status" value="1"/>
</dbReference>
<reference evidence="4" key="1">
    <citation type="submission" date="2016-10" db="EMBL/GenBank/DDBJ databases">
        <authorList>
            <person name="Varghese N."/>
            <person name="Submissions S."/>
        </authorList>
    </citation>
    <scope>NUCLEOTIDE SEQUENCE [LARGE SCALE GENOMIC DNA]</scope>
    <source>
        <strain evidence="4">CGMCC 1.4250</strain>
    </source>
</reference>
<organism evidence="3 4">
    <name type="scientific">Gracilibacillus orientalis</name>
    <dbReference type="NCBI Taxonomy" id="334253"/>
    <lineage>
        <taxon>Bacteria</taxon>
        <taxon>Bacillati</taxon>
        <taxon>Bacillota</taxon>
        <taxon>Bacilli</taxon>
        <taxon>Bacillales</taxon>
        <taxon>Bacillaceae</taxon>
        <taxon>Gracilibacillus</taxon>
    </lineage>
</organism>
<dbReference type="EMBL" id="FOTR01000001">
    <property type="protein sequence ID" value="SFL35648.1"/>
    <property type="molecule type" value="Genomic_DNA"/>
</dbReference>
<accession>A0A1I4H028</accession>
<sequence>MPFFDKAWRVEEPNLFGTDEFVAFCRSIGAEPYICTNAGTGTAEEMSNWIEYCNLKDEGKYAKMRQENGHKSHLT</sequence>
<name>A0A1I4H028_9BACI</name>
<evidence type="ECO:0000259" key="2">
    <source>
        <dbReference type="Pfam" id="PF22848"/>
    </source>
</evidence>
<dbReference type="GO" id="GO:0000272">
    <property type="term" value="P:polysaccharide catabolic process"/>
    <property type="evidence" value="ECO:0007669"/>
    <property type="project" value="TreeGrafter"/>
</dbReference>
<dbReference type="InterPro" id="IPR055235">
    <property type="entry name" value="ASD1_cat"/>
</dbReference>
<keyword evidence="4" id="KW-1185">Reference proteome</keyword>
<gene>
    <name evidence="3" type="ORF">SAMN04487943_101135</name>
</gene>
<dbReference type="STRING" id="334253.SAMN04487943_101135"/>
<evidence type="ECO:0000313" key="3">
    <source>
        <dbReference type="EMBL" id="SFL35648.1"/>
    </source>
</evidence>
<dbReference type="PANTHER" id="PTHR43576">
    <property type="entry name" value="ALPHA-L-ARABINOFURANOSIDASE C-RELATED"/>
    <property type="match status" value="1"/>
</dbReference>
<dbReference type="RefSeq" id="WP_217649287.1">
    <property type="nucleotide sequence ID" value="NZ_FOTR01000001.1"/>
</dbReference>
<feature type="domain" description="Alpha-L-arabinofuranosidase 1 catalytic" evidence="2">
    <location>
        <begin position="6"/>
        <end position="72"/>
    </location>
</feature>
<evidence type="ECO:0000256" key="1">
    <source>
        <dbReference type="ARBA" id="ARBA00004881"/>
    </source>
</evidence>
<dbReference type="SUPFAM" id="SSF51445">
    <property type="entry name" value="(Trans)glycosidases"/>
    <property type="match status" value="1"/>
</dbReference>
<protein>
    <submittedName>
        <fullName evidence="3">Alpha-N-arabinofuranosidase</fullName>
    </submittedName>
</protein>
<dbReference type="Proteomes" id="UP000198565">
    <property type="component" value="Unassembled WGS sequence"/>
</dbReference>
<proteinExistence type="predicted"/>